<proteinExistence type="predicted"/>
<organism evidence="1 2">
    <name type="scientific">Mycobacterium paraense</name>
    <dbReference type="NCBI Taxonomy" id="767916"/>
    <lineage>
        <taxon>Bacteria</taxon>
        <taxon>Bacillati</taxon>
        <taxon>Actinomycetota</taxon>
        <taxon>Actinomycetes</taxon>
        <taxon>Mycobacteriales</taxon>
        <taxon>Mycobacteriaceae</taxon>
        <taxon>Mycobacterium</taxon>
        <taxon>Mycobacterium simiae complex</taxon>
    </lineage>
</organism>
<dbReference type="AlphaFoldDB" id="A0A1X2A780"/>
<evidence type="ECO:0008006" key="3">
    <source>
        <dbReference type="Google" id="ProtNLM"/>
    </source>
</evidence>
<comment type="caution">
    <text evidence="1">The sequence shown here is derived from an EMBL/GenBank/DDBJ whole genome shotgun (WGS) entry which is preliminary data.</text>
</comment>
<dbReference type="RefSeq" id="WP_085245516.1">
    <property type="nucleotide sequence ID" value="NZ_LQPN01000059.1"/>
</dbReference>
<dbReference type="Proteomes" id="UP000193285">
    <property type="component" value="Unassembled WGS sequence"/>
</dbReference>
<dbReference type="EMBL" id="LQPN01000059">
    <property type="protein sequence ID" value="ORW43073.1"/>
    <property type="molecule type" value="Genomic_DNA"/>
</dbReference>
<reference evidence="1 2" key="1">
    <citation type="journal article" date="2015" name="Emerg. Microbes Infect.">
        <title>Characterization of 17 strains belonging to the Mycobacterium simiae complex and description of Mycobacterium paraense sp. nov.</title>
        <authorList>
            <person name="Fusco da Costa A.R."/>
            <person name="Fedrizzi T."/>
            <person name="Lopes M.L."/>
            <person name="Pecorari M."/>
            <person name="Oliveira da Costa W.L."/>
            <person name="Giacobazzi E."/>
            <person name="da Costa Bahia J.R."/>
            <person name="De Sanctis V."/>
            <person name="Batista Lima K.V."/>
            <person name="Bertorelli R."/>
            <person name="Grottola A."/>
            <person name="Fabio A."/>
            <person name="Mariottini A."/>
            <person name="Ferretti P."/>
            <person name="Di Leva F."/>
            <person name="Fregni Serpini G."/>
            <person name="Tagliazucchi S."/>
            <person name="Rumpianesi F."/>
            <person name="Jousson O."/>
            <person name="Segata N."/>
            <person name="Tortoli E."/>
        </authorList>
    </citation>
    <scope>NUCLEOTIDE SEQUENCE [LARGE SCALE GENOMIC DNA]</scope>
    <source>
        <strain evidence="1 2">IEC33</strain>
    </source>
</reference>
<sequence>MEQLEEKLFAFVRWQCGKRTKLIRRREGVDVRTLYFLVMVNALRAPSLQKSGAKCENASGQHEHTAEQCALARL</sequence>
<evidence type="ECO:0000313" key="1">
    <source>
        <dbReference type="EMBL" id="ORW43073.1"/>
    </source>
</evidence>
<gene>
    <name evidence="1" type="ORF">AWB90_18110</name>
</gene>
<name>A0A1X2A780_9MYCO</name>
<evidence type="ECO:0000313" key="2">
    <source>
        <dbReference type="Proteomes" id="UP000193285"/>
    </source>
</evidence>
<accession>A0A1X2A780</accession>
<protein>
    <recommendedName>
        <fullName evidence="3">Transposase</fullName>
    </recommendedName>
</protein>